<dbReference type="PANTHER" id="PTHR43472">
    <property type="entry name" value="PHOSPHORIBOSYLAMINE--GLYCINE LIGASE"/>
    <property type="match status" value="1"/>
</dbReference>
<feature type="region of interest" description="Disordered" evidence="4">
    <location>
        <begin position="144"/>
        <end position="167"/>
    </location>
</feature>
<proteinExistence type="predicted"/>
<dbReference type="Gene3D" id="3.30.470.20">
    <property type="entry name" value="ATP-grasp fold, B domain"/>
    <property type="match status" value="2"/>
</dbReference>
<dbReference type="Ensembl" id="ENSMAMT00000032690.2">
    <property type="protein sequence ID" value="ENSMAMP00000031858.2"/>
    <property type="gene ID" value="ENSMAMG00000021307.2"/>
</dbReference>
<reference evidence="7" key="1">
    <citation type="submission" date="2025-08" db="UniProtKB">
        <authorList>
            <consortium name="Ensembl"/>
        </authorList>
    </citation>
    <scope>IDENTIFICATION</scope>
</reference>
<keyword evidence="8" id="KW-1185">Reference proteome</keyword>
<reference evidence="7" key="2">
    <citation type="submission" date="2025-09" db="UniProtKB">
        <authorList>
            <consortium name="Ensembl"/>
        </authorList>
    </citation>
    <scope>IDENTIFICATION</scope>
</reference>
<dbReference type="Gene3D" id="3.40.50.20">
    <property type="match status" value="1"/>
</dbReference>
<sequence>VAERVLAVGSGGREHAPPALALVRVIFCKDHHVGLVVVGPEVPLAAGIVDDLTAAGMSCFGPAAQSEASKSFSEAFVERHGIPTARYGSFADPQEARGYICASVREKKQNNKKESAKCRASRSLSFGAAGETVAVEEFLQGEEVSRPRFSEGSSVCPTPPAQDHKRPLDGDLGPNTGGMGPPLLCHFFSCAFLGVPYAGLMLTKQGPKVLELNCRFGHPEGQVCFMSSRVQDEGLQVFHAGNAVKEGAAVSSGSWVPMATVGSRSGSGGSRVSGLRVLR</sequence>
<keyword evidence="2" id="KW-0547">Nucleotide-binding</keyword>
<evidence type="ECO:0000313" key="7">
    <source>
        <dbReference type="Ensembl" id="ENSMAMP00000031858.2"/>
    </source>
</evidence>
<dbReference type="GeneTree" id="ENSGT00390000000292"/>
<dbReference type="GO" id="GO:0009113">
    <property type="term" value="P:purine nucleobase biosynthetic process"/>
    <property type="evidence" value="ECO:0007669"/>
    <property type="project" value="InterPro"/>
</dbReference>
<feature type="domain" description="Phosphoribosylglycinamide synthetase ATP-grasp (A)" evidence="5">
    <location>
        <begin position="68"/>
        <end position="181"/>
    </location>
</feature>
<evidence type="ECO:0000259" key="5">
    <source>
        <dbReference type="Pfam" id="PF01071"/>
    </source>
</evidence>
<dbReference type="PANTHER" id="PTHR43472:SF1">
    <property type="entry name" value="PHOSPHORIBOSYLAMINE--GLYCINE LIGASE, CHLOROPLASTIC"/>
    <property type="match status" value="1"/>
</dbReference>
<feature type="domain" description="Phosphoribosylglycinamide synthetase N-terminal" evidence="6">
    <location>
        <begin position="26"/>
        <end position="65"/>
    </location>
</feature>
<evidence type="ECO:0000256" key="4">
    <source>
        <dbReference type="SAM" id="MobiDB-lite"/>
    </source>
</evidence>
<keyword evidence="3" id="KW-0067">ATP-binding</keyword>
<evidence type="ECO:0008006" key="9">
    <source>
        <dbReference type="Google" id="ProtNLM"/>
    </source>
</evidence>
<evidence type="ECO:0000256" key="1">
    <source>
        <dbReference type="ARBA" id="ARBA00022598"/>
    </source>
</evidence>
<dbReference type="Proteomes" id="UP000261640">
    <property type="component" value="Unplaced"/>
</dbReference>
<dbReference type="InterPro" id="IPR016185">
    <property type="entry name" value="PreATP-grasp_dom_sf"/>
</dbReference>
<accession>A0A3Q3MVR0</accession>
<protein>
    <recommendedName>
        <fullName evidence="9">ATP-grasp domain-containing protein</fullName>
    </recommendedName>
</protein>
<evidence type="ECO:0000259" key="6">
    <source>
        <dbReference type="Pfam" id="PF02844"/>
    </source>
</evidence>
<name>A0A3Q3MVR0_9TELE</name>
<dbReference type="InterPro" id="IPR020561">
    <property type="entry name" value="PRibGlycinamid_synth_ATP-grasp"/>
</dbReference>
<dbReference type="SMART" id="SM01209">
    <property type="entry name" value="GARS_A"/>
    <property type="match status" value="1"/>
</dbReference>
<dbReference type="SUPFAM" id="SSF56059">
    <property type="entry name" value="Glutathione synthetase ATP-binding domain-like"/>
    <property type="match status" value="1"/>
</dbReference>
<dbReference type="GO" id="GO:0004637">
    <property type="term" value="F:phosphoribosylamine-glycine ligase activity"/>
    <property type="evidence" value="ECO:0007669"/>
    <property type="project" value="InterPro"/>
</dbReference>
<dbReference type="SUPFAM" id="SSF52440">
    <property type="entry name" value="PreATP-grasp domain"/>
    <property type="match status" value="1"/>
</dbReference>
<evidence type="ECO:0000313" key="8">
    <source>
        <dbReference type="Proteomes" id="UP000261640"/>
    </source>
</evidence>
<feature type="domain" description="Phosphoribosylglycinamide synthetase ATP-grasp (A)" evidence="5">
    <location>
        <begin position="190"/>
        <end position="220"/>
    </location>
</feature>
<keyword evidence="1" id="KW-0436">Ligase</keyword>
<evidence type="ECO:0000256" key="2">
    <source>
        <dbReference type="ARBA" id="ARBA00022741"/>
    </source>
</evidence>
<dbReference type="GO" id="GO:0005524">
    <property type="term" value="F:ATP binding"/>
    <property type="evidence" value="ECO:0007669"/>
    <property type="project" value="UniProtKB-KW"/>
</dbReference>
<dbReference type="InterPro" id="IPR000115">
    <property type="entry name" value="PRibGlycinamide_synth"/>
</dbReference>
<dbReference type="AlphaFoldDB" id="A0A3Q3MVR0"/>
<dbReference type="Pfam" id="PF01071">
    <property type="entry name" value="GARS_A"/>
    <property type="match status" value="2"/>
</dbReference>
<dbReference type="Pfam" id="PF02844">
    <property type="entry name" value="GARS_N"/>
    <property type="match status" value="1"/>
</dbReference>
<evidence type="ECO:0000256" key="3">
    <source>
        <dbReference type="ARBA" id="ARBA00022840"/>
    </source>
</evidence>
<dbReference type="InterPro" id="IPR020562">
    <property type="entry name" value="PRibGlycinamide_synth_N"/>
</dbReference>
<organism evidence="7 8">
    <name type="scientific">Mastacembelus armatus</name>
    <name type="common">zig-zag eel</name>
    <dbReference type="NCBI Taxonomy" id="205130"/>
    <lineage>
        <taxon>Eukaryota</taxon>
        <taxon>Metazoa</taxon>
        <taxon>Chordata</taxon>
        <taxon>Craniata</taxon>
        <taxon>Vertebrata</taxon>
        <taxon>Euteleostomi</taxon>
        <taxon>Actinopterygii</taxon>
        <taxon>Neopterygii</taxon>
        <taxon>Teleostei</taxon>
        <taxon>Neoteleostei</taxon>
        <taxon>Acanthomorphata</taxon>
        <taxon>Anabantaria</taxon>
        <taxon>Synbranchiformes</taxon>
        <taxon>Mastacembelidae</taxon>
        <taxon>Mastacembelus</taxon>
    </lineage>
</organism>